<protein>
    <submittedName>
        <fullName evidence="4">Uncharacterized protein LOC100903013</fullName>
    </submittedName>
</protein>
<keyword evidence="2" id="KW-0812">Transmembrane</keyword>
<gene>
    <name evidence="4" type="primary">LOC100903013</name>
</gene>
<accession>A0AAJ7L6B5</accession>
<dbReference type="KEGG" id="goe:100903013"/>
<feature type="region of interest" description="Disordered" evidence="1">
    <location>
        <begin position="129"/>
        <end position="156"/>
    </location>
</feature>
<feature type="compositionally biased region" description="Low complexity" evidence="1">
    <location>
        <begin position="166"/>
        <end position="176"/>
    </location>
</feature>
<feature type="compositionally biased region" description="Polar residues" evidence="1">
    <location>
        <begin position="195"/>
        <end position="207"/>
    </location>
</feature>
<organism evidence="3 4">
    <name type="scientific">Galendromus occidentalis</name>
    <name type="common">western predatory mite</name>
    <dbReference type="NCBI Taxonomy" id="34638"/>
    <lineage>
        <taxon>Eukaryota</taxon>
        <taxon>Metazoa</taxon>
        <taxon>Ecdysozoa</taxon>
        <taxon>Arthropoda</taxon>
        <taxon>Chelicerata</taxon>
        <taxon>Arachnida</taxon>
        <taxon>Acari</taxon>
        <taxon>Parasitiformes</taxon>
        <taxon>Mesostigmata</taxon>
        <taxon>Gamasina</taxon>
        <taxon>Phytoseioidea</taxon>
        <taxon>Phytoseiidae</taxon>
        <taxon>Typhlodrominae</taxon>
        <taxon>Galendromus</taxon>
    </lineage>
</organism>
<evidence type="ECO:0000256" key="2">
    <source>
        <dbReference type="SAM" id="Phobius"/>
    </source>
</evidence>
<dbReference type="Proteomes" id="UP000694867">
    <property type="component" value="Unplaced"/>
</dbReference>
<evidence type="ECO:0000313" key="3">
    <source>
        <dbReference type="Proteomes" id="UP000694867"/>
    </source>
</evidence>
<dbReference type="GeneID" id="100903013"/>
<keyword evidence="2" id="KW-0472">Membrane</keyword>
<proteinExistence type="predicted"/>
<keyword evidence="2" id="KW-1133">Transmembrane helix</keyword>
<sequence>MIAFVGLSCSLVGTVLGTFKTGREHLTIALLMIGVGIVLITVSGVAWRLTAYDSVSSCGTMLGLTTDPHAEPNRRFVNRMPPYGRYNHPYAAMMYPEFHYRPPPPTYQASMQEYRLRLLFDRHQNTTTTAAVGPVSPPPTYRSAQSTLEHSRPHLNQVIVEDYSRPPSYRSRASSSHGGPASMLRSCLGDVARSTDTLATTPPSESVPNPLASAVEMEKSPRESTGAPDNGTEKDTSARGSDVVKVYVNFAQE</sequence>
<feature type="region of interest" description="Disordered" evidence="1">
    <location>
        <begin position="195"/>
        <end position="242"/>
    </location>
</feature>
<keyword evidence="3" id="KW-1185">Reference proteome</keyword>
<reference evidence="4" key="1">
    <citation type="submission" date="2025-08" db="UniProtKB">
        <authorList>
            <consortium name="RefSeq"/>
        </authorList>
    </citation>
    <scope>IDENTIFICATION</scope>
</reference>
<dbReference type="RefSeq" id="XP_018497158.1">
    <property type="nucleotide sequence ID" value="XM_018641642.1"/>
</dbReference>
<evidence type="ECO:0000256" key="1">
    <source>
        <dbReference type="SAM" id="MobiDB-lite"/>
    </source>
</evidence>
<dbReference type="AlphaFoldDB" id="A0AAJ7L6B5"/>
<name>A0AAJ7L6B5_9ACAR</name>
<feature type="transmembrane region" description="Helical" evidence="2">
    <location>
        <begin position="27"/>
        <end position="47"/>
    </location>
</feature>
<evidence type="ECO:0000313" key="4">
    <source>
        <dbReference type="RefSeq" id="XP_018497158.1"/>
    </source>
</evidence>
<feature type="region of interest" description="Disordered" evidence="1">
    <location>
        <begin position="166"/>
        <end position="185"/>
    </location>
</feature>